<dbReference type="Proteomes" id="UP000242287">
    <property type="component" value="Unassembled WGS sequence"/>
</dbReference>
<name>A0A2A9NCC3_9AGAR</name>
<feature type="compositionally biased region" description="Basic and acidic residues" evidence="1">
    <location>
        <begin position="148"/>
        <end position="158"/>
    </location>
</feature>
<dbReference type="AlphaFoldDB" id="A0A2A9NCC3"/>
<feature type="region of interest" description="Disordered" evidence="1">
    <location>
        <begin position="252"/>
        <end position="357"/>
    </location>
</feature>
<gene>
    <name evidence="2" type="ORF">AMATHDRAFT_49334</name>
</gene>
<feature type="region of interest" description="Disordered" evidence="1">
    <location>
        <begin position="129"/>
        <end position="227"/>
    </location>
</feature>
<feature type="region of interest" description="Disordered" evidence="1">
    <location>
        <begin position="80"/>
        <end position="104"/>
    </location>
</feature>
<sequence length="357" mass="38865">MPEYNRCIVYVENSEIENLSKQAMPPVLRSFTVFQDTPAAEEAPAVKPAKALTQPKGMTRSLSGFDNLGVVSSTTLVPDKENLHPVTGERTGSGTTEKKRKDGSNVLMTKIHNPPSSFALKKHKKELSVVLKDEGSPTKKRKAAAPSEVKEKGVDGHKASKPKAKVGGMTKKDSKTASGPRKPTTSKSRFTRSRTVATLPKVSEEEAAVDAQKEDKKIKSPTTQLSQADIDSRCYALTVKPLADVSQAYEDTLTSREVNTPDDKSKFPTVKEVSAEPDIHDYYVPPIANSNKPQSDSSKSPFEEPTGSARTFSTPERRAIYAAFTFSSPSPSGERFSKTKRAGSVPIPRLDFGKHDV</sequence>
<reference evidence="2 3" key="1">
    <citation type="submission" date="2014-02" db="EMBL/GenBank/DDBJ databases">
        <title>Transposable element dynamics among asymbiotic and ectomycorrhizal Amanita fungi.</title>
        <authorList>
            <consortium name="DOE Joint Genome Institute"/>
            <person name="Hess J."/>
            <person name="Skrede I."/>
            <person name="Wolfe B."/>
            <person name="LaButti K."/>
            <person name="Ohm R.A."/>
            <person name="Grigoriev I.V."/>
            <person name="Pringle A."/>
        </authorList>
    </citation>
    <scope>NUCLEOTIDE SEQUENCE [LARGE SCALE GENOMIC DNA]</scope>
    <source>
        <strain evidence="2 3">SKay4041</strain>
    </source>
</reference>
<evidence type="ECO:0000313" key="2">
    <source>
        <dbReference type="EMBL" id="PFH48675.1"/>
    </source>
</evidence>
<evidence type="ECO:0000256" key="1">
    <source>
        <dbReference type="SAM" id="MobiDB-lite"/>
    </source>
</evidence>
<accession>A0A2A9NCC3</accession>
<keyword evidence="3" id="KW-1185">Reference proteome</keyword>
<organism evidence="2 3">
    <name type="scientific">Amanita thiersii Skay4041</name>
    <dbReference type="NCBI Taxonomy" id="703135"/>
    <lineage>
        <taxon>Eukaryota</taxon>
        <taxon>Fungi</taxon>
        <taxon>Dikarya</taxon>
        <taxon>Basidiomycota</taxon>
        <taxon>Agaricomycotina</taxon>
        <taxon>Agaricomycetes</taxon>
        <taxon>Agaricomycetidae</taxon>
        <taxon>Agaricales</taxon>
        <taxon>Pluteineae</taxon>
        <taxon>Amanitaceae</taxon>
        <taxon>Amanita</taxon>
    </lineage>
</organism>
<proteinExistence type="predicted"/>
<evidence type="ECO:0000313" key="3">
    <source>
        <dbReference type="Proteomes" id="UP000242287"/>
    </source>
</evidence>
<dbReference type="OrthoDB" id="3265369at2759"/>
<dbReference type="EMBL" id="KZ302054">
    <property type="protein sequence ID" value="PFH48675.1"/>
    <property type="molecule type" value="Genomic_DNA"/>
</dbReference>
<protein>
    <submittedName>
        <fullName evidence="2">Uncharacterized protein</fullName>
    </submittedName>
</protein>
<feature type="compositionally biased region" description="Polar residues" evidence="1">
    <location>
        <begin position="288"/>
        <end position="300"/>
    </location>
</feature>